<reference evidence="1 2" key="1">
    <citation type="submission" date="2024-01" db="EMBL/GenBank/DDBJ databases">
        <title>A draft genome for the cacao thread blight pathogen Marasmiellus scandens.</title>
        <authorList>
            <person name="Baruah I.K."/>
            <person name="Leung J."/>
            <person name="Bukari Y."/>
            <person name="Amoako-Attah I."/>
            <person name="Meinhardt L.W."/>
            <person name="Bailey B.A."/>
            <person name="Cohen S.P."/>
        </authorList>
    </citation>
    <scope>NUCLEOTIDE SEQUENCE [LARGE SCALE GENOMIC DNA]</scope>
    <source>
        <strain evidence="1 2">GH-19</strain>
    </source>
</reference>
<evidence type="ECO:0000313" key="1">
    <source>
        <dbReference type="EMBL" id="KAK7433651.1"/>
    </source>
</evidence>
<proteinExistence type="predicted"/>
<gene>
    <name evidence="1" type="ORF">VKT23_020657</name>
</gene>
<protein>
    <recommendedName>
        <fullName evidence="3">F-box domain-containing protein</fullName>
    </recommendedName>
</protein>
<comment type="caution">
    <text evidence="1">The sequence shown here is derived from an EMBL/GenBank/DDBJ whole genome shotgun (WGS) entry which is preliminary data.</text>
</comment>
<organism evidence="1 2">
    <name type="scientific">Marasmiellus scandens</name>
    <dbReference type="NCBI Taxonomy" id="2682957"/>
    <lineage>
        <taxon>Eukaryota</taxon>
        <taxon>Fungi</taxon>
        <taxon>Dikarya</taxon>
        <taxon>Basidiomycota</taxon>
        <taxon>Agaricomycotina</taxon>
        <taxon>Agaricomycetes</taxon>
        <taxon>Agaricomycetidae</taxon>
        <taxon>Agaricales</taxon>
        <taxon>Marasmiineae</taxon>
        <taxon>Omphalotaceae</taxon>
        <taxon>Marasmiellus</taxon>
    </lineage>
</organism>
<accession>A0ABR1IIL2</accession>
<dbReference type="EMBL" id="JBANRG010000146">
    <property type="protein sequence ID" value="KAK7433651.1"/>
    <property type="molecule type" value="Genomic_DNA"/>
</dbReference>
<sequence>MICANCGNVAPIHQAEAENSNHDAVLYARVEELLRLLSPLPPSETLELSQMSVKIDKEMEGYETMILQLESRIMYLRTKQEFLRGRKDRLTSLTAPIRRLPTEVLSLIFINLCDDESGDIILGHARYKCRRSYPFDITSVCHRWREVAIATPQIWSHICLDWSLGYYVNLGYLLYPLQMALERSKGSPLSLYVDMRCNEEYENPLLELLATQSHRWVEIRFLYLDAHILPDSLDSDSTFPALQRLVFRDNDEDRLSFPSDLTLFRNSPKLRALTIETAPQDGYASIDQRFPWNQIRHLELHLDRCERVFKLLRLCYNLESIIFASFNAAAIRGSDIISDGLEPQTSNASKVEFRMSAQTEDVEEGSIILSKLVDAITLPKVHTLMFTRDTYPDGSYQSQWPRSSIDSFFRRSKCSLTTLYIDGHALSDKDALALLTLTPALSHLRIQENKAHSATRSSPTISPLFLQALHAFGYSSFRASTAPLVPKLTSLHITTNGKGLNDTMFTDMVVSRWIPEVDHADVVGVDRLRSVKLGVFDRTFDEGQRRRLECLESVGLKVEVFQKTI</sequence>
<keyword evidence="2" id="KW-1185">Reference proteome</keyword>
<dbReference type="Gene3D" id="1.20.1280.50">
    <property type="match status" value="1"/>
</dbReference>
<name>A0ABR1IIL2_9AGAR</name>
<evidence type="ECO:0000313" key="2">
    <source>
        <dbReference type="Proteomes" id="UP001498398"/>
    </source>
</evidence>
<dbReference type="SUPFAM" id="SSF52047">
    <property type="entry name" value="RNI-like"/>
    <property type="match status" value="1"/>
</dbReference>
<evidence type="ECO:0008006" key="3">
    <source>
        <dbReference type="Google" id="ProtNLM"/>
    </source>
</evidence>
<dbReference type="Proteomes" id="UP001498398">
    <property type="component" value="Unassembled WGS sequence"/>
</dbReference>